<evidence type="ECO:0000313" key="2">
    <source>
        <dbReference type="EMBL" id="KAF8724089.1"/>
    </source>
</evidence>
<keyword evidence="1" id="KW-0472">Membrane</keyword>
<feature type="transmembrane region" description="Helical" evidence="1">
    <location>
        <begin position="235"/>
        <end position="256"/>
    </location>
</feature>
<proteinExistence type="predicted"/>
<dbReference type="EMBL" id="JACEFO010001663">
    <property type="protein sequence ID" value="KAF8724089.1"/>
    <property type="molecule type" value="Genomic_DNA"/>
</dbReference>
<dbReference type="PANTHER" id="PTHR34483:SF5">
    <property type="entry name" value="TRANSMEMBRANE PROTEIN"/>
    <property type="match status" value="1"/>
</dbReference>
<comment type="caution">
    <text evidence="2">The sequence shown here is derived from an EMBL/GenBank/DDBJ whole genome shotgun (WGS) entry which is preliminary data.</text>
</comment>
<feature type="transmembrane region" description="Helical" evidence="1">
    <location>
        <begin position="31"/>
        <end position="49"/>
    </location>
</feature>
<organism evidence="2 3">
    <name type="scientific">Digitaria exilis</name>
    <dbReference type="NCBI Taxonomy" id="1010633"/>
    <lineage>
        <taxon>Eukaryota</taxon>
        <taxon>Viridiplantae</taxon>
        <taxon>Streptophyta</taxon>
        <taxon>Embryophyta</taxon>
        <taxon>Tracheophyta</taxon>
        <taxon>Spermatophyta</taxon>
        <taxon>Magnoliopsida</taxon>
        <taxon>Liliopsida</taxon>
        <taxon>Poales</taxon>
        <taxon>Poaceae</taxon>
        <taxon>PACMAD clade</taxon>
        <taxon>Panicoideae</taxon>
        <taxon>Panicodae</taxon>
        <taxon>Paniceae</taxon>
        <taxon>Anthephorinae</taxon>
        <taxon>Digitaria</taxon>
    </lineage>
</organism>
<keyword evidence="3" id="KW-1185">Reference proteome</keyword>
<reference evidence="2" key="1">
    <citation type="submission" date="2020-07" db="EMBL/GenBank/DDBJ databases">
        <title>Genome sequence and genetic diversity analysis of an under-domesticated orphan crop, white fonio (Digitaria exilis).</title>
        <authorList>
            <person name="Bennetzen J.L."/>
            <person name="Chen S."/>
            <person name="Ma X."/>
            <person name="Wang X."/>
            <person name="Yssel A.E.J."/>
            <person name="Chaluvadi S.R."/>
            <person name="Johnson M."/>
            <person name="Gangashetty P."/>
            <person name="Hamidou F."/>
            <person name="Sanogo M.D."/>
            <person name="Zwaenepoel A."/>
            <person name="Wallace J."/>
            <person name="Van De Peer Y."/>
            <person name="Van Deynze A."/>
        </authorList>
    </citation>
    <scope>NUCLEOTIDE SEQUENCE</scope>
    <source>
        <tissue evidence="2">Leaves</tissue>
    </source>
</reference>
<accession>A0A835KDW5</accession>
<protein>
    <submittedName>
        <fullName evidence="2">Uncharacterized protein</fullName>
    </submittedName>
</protein>
<gene>
    <name evidence="2" type="ORF">HU200_021102</name>
</gene>
<sequence length="322" mass="35153">MAVVGKSSTPSTSLFKILKDGALLPARNQSLFMAVFALTIAYTLLRRLVNDLGVSTDELLRDYMAFSNRTDASPDEVHEFLRDVVKDTWRLFWPGARGAQRLLDITVGNAVWIVSLFAAVATYAGETCSFGTLLGKARAQLKGAALTIAFTWGLQVAYIVLLLSAMAALLIVDRLFKNVPTGPLLLGWLLLIAAAVFLKYFAFVCELGIVVAVAEPGRHSASAIGRAWRLLRGRRMRAVLFIAVTSTLAFVCNRAYGLARTRAVSCEASLMVLRFVYVVVMDAVELFVVCAITAFYYECKARNDAATATEFVKLASEELLSA</sequence>
<dbReference type="PANTHER" id="PTHR34483">
    <property type="entry name" value="OS09G0129800 PROTEIN"/>
    <property type="match status" value="1"/>
</dbReference>
<dbReference type="Proteomes" id="UP000636709">
    <property type="component" value="Unassembled WGS sequence"/>
</dbReference>
<evidence type="ECO:0000313" key="3">
    <source>
        <dbReference type="Proteomes" id="UP000636709"/>
    </source>
</evidence>
<dbReference type="AlphaFoldDB" id="A0A835KDW5"/>
<feature type="transmembrane region" description="Helical" evidence="1">
    <location>
        <begin position="146"/>
        <end position="172"/>
    </location>
</feature>
<keyword evidence="1" id="KW-0812">Transmembrane</keyword>
<feature type="transmembrane region" description="Helical" evidence="1">
    <location>
        <begin position="184"/>
        <end position="214"/>
    </location>
</feature>
<feature type="transmembrane region" description="Helical" evidence="1">
    <location>
        <begin position="110"/>
        <end position="134"/>
    </location>
</feature>
<evidence type="ECO:0000256" key="1">
    <source>
        <dbReference type="SAM" id="Phobius"/>
    </source>
</evidence>
<dbReference type="Gramene" id="Dexi5A01G0011330.1">
    <property type="protein sequence ID" value="Dexi5A01G0011330.1:cds"/>
    <property type="gene ID" value="Dexi5A01G0011330"/>
</dbReference>
<feature type="transmembrane region" description="Helical" evidence="1">
    <location>
        <begin position="276"/>
        <end position="297"/>
    </location>
</feature>
<name>A0A835KDW5_9POAL</name>
<keyword evidence="1" id="KW-1133">Transmembrane helix</keyword>